<keyword evidence="4" id="KW-1185">Reference proteome</keyword>
<dbReference type="Gene3D" id="1.20.1280.50">
    <property type="match status" value="1"/>
</dbReference>
<dbReference type="InterPro" id="IPR001810">
    <property type="entry name" value="F-box_dom"/>
</dbReference>
<dbReference type="SMART" id="SM00256">
    <property type="entry name" value="FBOX"/>
    <property type="match status" value="1"/>
</dbReference>
<evidence type="ECO:0000313" key="4">
    <source>
        <dbReference type="Proteomes" id="UP000291343"/>
    </source>
</evidence>
<dbReference type="Proteomes" id="UP000291343">
    <property type="component" value="Unassembled WGS sequence"/>
</dbReference>
<dbReference type="AlphaFoldDB" id="A0A482WFI1"/>
<dbReference type="EMBL" id="QKKF02037264">
    <property type="protein sequence ID" value="RZF32289.1"/>
    <property type="molecule type" value="Genomic_DNA"/>
</dbReference>
<dbReference type="InterPro" id="IPR036047">
    <property type="entry name" value="F-box-like_dom_sf"/>
</dbReference>
<feature type="domain" description="F-box" evidence="2">
    <location>
        <begin position="12"/>
        <end position="58"/>
    </location>
</feature>
<organism evidence="3 4">
    <name type="scientific">Laodelphax striatellus</name>
    <name type="common">Small brown planthopper</name>
    <name type="synonym">Delphax striatella</name>
    <dbReference type="NCBI Taxonomy" id="195883"/>
    <lineage>
        <taxon>Eukaryota</taxon>
        <taxon>Metazoa</taxon>
        <taxon>Ecdysozoa</taxon>
        <taxon>Arthropoda</taxon>
        <taxon>Hexapoda</taxon>
        <taxon>Insecta</taxon>
        <taxon>Pterygota</taxon>
        <taxon>Neoptera</taxon>
        <taxon>Paraneoptera</taxon>
        <taxon>Hemiptera</taxon>
        <taxon>Auchenorrhyncha</taxon>
        <taxon>Fulgoroidea</taxon>
        <taxon>Delphacidae</taxon>
        <taxon>Criomorphinae</taxon>
        <taxon>Laodelphax</taxon>
    </lineage>
</organism>
<dbReference type="Pfam" id="PF12937">
    <property type="entry name" value="F-box-like"/>
    <property type="match status" value="1"/>
</dbReference>
<dbReference type="InParanoid" id="A0A482WFI1"/>
<feature type="region of interest" description="Disordered" evidence="1">
    <location>
        <begin position="135"/>
        <end position="154"/>
    </location>
</feature>
<evidence type="ECO:0000256" key="1">
    <source>
        <dbReference type="SAM" id="MobiDB-lite"/>
    </source>
</evidence>
<dbReference type="PROSITE" id="PS50181">
    <property type="entry name" value="FBOX"/>
    <property type="match status" value="1"/>
</dbReference>
<sequence length="154" mass="17901">MGLGSPIDNDNFDIVGRLPIEIGSLILRYLDEESLLQAASVSKRWNGLCRGDKKLRQRGQRHLRKMKKQRKEQIFVNLKQVPFVPVNGATAFQNKRNNVNQNNGFIGRHEEQRMIILRPNENILQTISVKDSMTMKVQKQKSLSSQQKRRLLRH</sequence>
<dbReference type="OrthoDB" id="6626129at2759"/>
<name>A0A482WFI1_LAOST</name>
<evidence type="ECO:0000313" key="3">
    <source>
        <dbReference type="EMBL" id="RZF32289.1"/>
    </source>
</evidence>
<proteinExistence type="predicted"/>
<dbReference type="SUPFAM" id="SSF81383">
    <property type="entry name" value="F-box domain"/>
    <property type="match status" value="1"/>
</dbReference>
<gene>
    <name evidence="3" type="ORF">LSTR_LSTR001753</name>
</gene>
<reference evidence="3 4" key="1">
    <citation type="journal article" date="2017" name="Gigascience">
        <title>Genome sequence of the small brown planthopper, Laodelphax striatellus.</title>
        <authorList>
            <person name="Zhu J."/>
            <person name="Jiang F."/>
            <person name="Wang X."/>
            <person name="Yang P."/>
            <person name="Bao Y."/>
            <person name="Zhao W."/>
            <person name="Wang W."/>
            <person name="Lu H."/>
            <person name="Wang Q."/>
            <person name="Cui N."/>
            <person name="Li J."/>
            <person name="Chen X."/>
            <person name="Luo L."/>
            <person name="Yu J."/>
            <person name="Kang L."/>
            <person name="Cui F."/>
        </authorList>
    </citation>
    <scope>NUCLEOTIDE SEQUENCE [LARGE SCALE GENOMIC DNA]</scope>
    <source>
        <strain evidence="3">Lst14</strain>
    </source>
</reference>
<comment type="caution">
    <text evidence="3">The sequence shown here is derived from an EMBL/GenBank/DDBJ whole genome shotgun (WGS) entry which is preliminary data.</text>
</comment>
<protein>
    <recommendedName>
        <fullName evidence="2">F-box domain-containing protein</fullName>
    </recommendedName>
</protein>
<dbReference type="STRING" id="195883.A0A482WFI1"/>
<dbReference type="SMR" id="A0A482WFI1"/>
<accession>A0A482WFI1</accession>
<evidence type="ECO:0000259" key="2">
    <source>
        <dbReference type="PROSITE" id="PS50181"/>
    </source>
</evidence>